<dbReference type="KEGG" id="hla:Hlac_1642"/>
<dbReference type="EMBL" id="CP001365">
    <property type="protein sequence ID" value="ACM57227.1"/>
    <property type="molecule type" value="Genomic_DNA"/>
</dbReference>
<reference evidence="1 2" key="1">
    <citation type="journal article" date="2016" name="Stand. Genomic Sci.">
        <title>Complete genome sequence of the Antarctic Halorubrum lacusprofundi type strain ACAM 34.</title>
        <authorList>
            <person name="Anderson I.J."/>
            <person name="DasSarma P."/>
            <person name="Lucas S."/>
            <person name="Copeland A."/>
            <person name="Lapidus A."/>
            <person name="Del Rio T.G."/>
            <person name="Tice H."/>
            <person name="Dalin E."/>
            <person name="Bruce D.C."/>
            <person name="Goodwin L."/>
            <person name="Pitluck S."/>
            <person name="Sims D."/>
            <person name="Brettin T.S."/>
            <person name="Detter J.C."/>
            <person name="Han C.S."/>
            <person name="Larimer F."/>
            <person name="Hauser L."/>
            <person name="Land M."/>
            <person name="Ivanova N."/>
            <person name="Richardson P."/>
            <person name="Cavicchioli R."/>
            <person name="DasSarma S."/>
            <person name="Woese C.R."/>
            <person name="Kyrpides N.C."/>
        </authorList>
    </citation>
    <scope>NUCLEOTIDE SEQUENCE [LARGE SCALE GENOMIC DNA]</scope>
    <source>
        <strain evidence="2">ATCC 49239 / DSM 5036 / JCM 8891 / ACAM 34</strain>
    </source>
</reference>
<dbReference type="SUPFAM" id="SSF55608">
    <property type="entry name" value="Homing endonucleases"/>
    <property type="match status" value="1"/>
</dbReference>
<accession>B9LPD9</accession>
<dbReference type="AlphaFoldDB" id="B9LPD9"/>
<dbReference type="InterPro" id="IPR027434">
    <property type="entry name" value="Homing_endonucl"/>
</dbReference>
<proteinExistence type="predicted"/>
<dbReference type="eggNOG" id="arCOG08947">
    <property type="taxonomic scope" value="Archaea"/>
</dbReference>
<evidence type="ECO:0000313" key="2">
    <source>
        <dbReference type="Proteomes" id="UP000000740"/>
    </source>
</evidence>
<organism evidence="1 2">
    <name type="scientific">Halorubrum lacusprofundi (strain ATCC 49239 / DSM 5036 / JCM 8891 / ACAM 34)</name>
    <dbReference type="NCBI Taxonomy" id="416348"/>
    <lineage>
        <taxon>Archaea</taxon>
        <taxon>Methanobacteriati</taxon>
        <taxon>Methanobacteriota</taxon>
        <taxon>Stenosarchaea group</taxon>
        <taxon>Halobacteria</taxon>
        <taxon>Halobacteriales</taxon>
        <taxon>Haloferacaceae</taxon>
        <taxon>Halorubrum</taxon>
    </lineage>
</organism>
<dbReference type="RefSeq" id="WP_015910365.1">
    <property type="nucleotide sequence ID" value="NC_012029.1"/>
</dbReference>
<dbReference type="Proteomes" id="UP000000740">
    <property type="component" value="Chromosome 1"/>
</dbReference>
<gene>
    <name evidence="1" type="ordered locus">Hlac_1642</name>
</gene>
<dbReference type="GeneID" id="7399592"/>
<keyword evidence="2" id="KW-1185">Reference proteome</keyword>
<dbReference type="Gene3D" id="3.10.28.10">
    <property type="entry name" value="Homing endonucleases"/>
    <property type="match status" value="1"/>
</dbReference>
<evidence type="ECO:0000313" key="1">
    <source>
        <dbReference type="EMBL" id="ACM57227.1"/>
    </source>
</evidence>
<dbReference type="HOGENOM" id="CLU_1665451_0_0_2"/>
<name>B9LPD9_HALLT</name>
<protein>
    <submittedName>
        <fullName evidence="1">Uncharacterized protein</fullName>
    </submittedName>
</protein>
<sequence>MEEHWLWYLTGAVDTSATMTINVQKDNRNNVGYILLPKFYFSRPTDVKSVFGMIDEYLENTTITYQIKEFEKSNRLEIQNGEDIRKFLDPIVDGFIQQRDRAEYFLDQVLPLFENGSPKSEEKFIEAMEVVDGLAEYPIQPRQSSKYDADYFREEWGL</sequence>